<dbReference type="PROSITE" id="PS50920">
    <property type="entry name" value="SOLCAR"/>
    <property type="match status" value="3"/>
</dbReference>
<evidence type="ECO:0000256" key="10">
    <source>
        <dbReference type="PROSITE-ProRule" id="PRU00282"/>
    </source>
</evidence>
<dbReference type="SUPFAM" id="SSF103506">
    <property type="entry name" value="Mitochondrial carrier"/>
    <property type="match status" value="1"/>
</dbReference>
<proteinExistence type="inferred from homology"/>
<comment type="caution">
    <text evidence="13">The sequence shown here is derived from an EMBL/GenBank/DDBJ whole genome shotgun (WGS) entry which is preliminary data.</text>
</comment>
<keyword evidence="9 10" id="KW-0472">Membrane</keyword>
<evidence type="ECO:0000256" key="11">
    <source>
        <dbReference type="RuleBase" id="RU000488"/>
    </source>
</evidence>
<gene>
    <name evidence="13" type="ORF">ACHAWO_010437</name>
</gene>
<reference evidence="13 14" key="1">
    <citation type="submission" date="2024-10" db="EMBL/GenBank/DDBJ databases">
        <title>Updated reference genomes for cyclostephanoid diatoms.</title>
        <authorList>
            <person name="Roberts W.R."/>
            <person name="Alverson A.J."/>
        </authorList>
    </citation>
    <scope>NUCLEOTIDE SEQUENCE [LARGE SCALE GENOMIC DNA]</scope>
    <source>
        <strain evidence="13 14">AJA010-31</strain>
    </source>
</reference>
<dbReference type="EMBL" id="JALLPJ020001278">
    <property type="protein sequence ID" value="KAL3771910.1"/>
    <property type="molecule type" value="Genomic_DNA"/>
</dbReference>
<dbReference type="PANTHER" id="PTHR45760:SF2">
    <property type="entry name" value="FI19922P1-RELATED"/>
    <property type="match status" value="1"/>
</dbReference>
<dbReference type="GO" id="GO:0005743">
    <property type="term" value="C:mitochondrial inner membrane"/>
    <property type="evidence" value="ECO:0007669"/>
    <property type="project" value="UniProtKB-SubCell"/>
</dbReference>
<keyword evidence="5" id="KW-0677">Repeat</keyword>
<dbReference type="Gene3D" id="1.50.40.10">
    <property type="entry name" value="Mitochondrial carrier domain"/>
    <property type="match status" value="2"/>
</dbReference>
<feature type="region of interest" description="Disordered" evidence="12">
    <location>
        <begin position="1"/>
        <end position="20"/>
    </location>
</feature>
<dbReference type="InterPro" id="IPR045315">
    <property type="entry name" value="Mtm1-like"/>
</dbReference>
<keyword evidence="8" id="KW-0496">Mitochondrion</keyword>
<evidence type="ECO:0000256" key="3">
    <source>
        <dbReference type="ARBA" id="ARBA00022448"/>
    </source>
</evidence>
<dbReference type="InterPro" id="IPR023395">
    <property type="entry name" value="MCP_dom_sf"/>
</dbReference>
<keyword evidence="14" id="KW-1185">Reference proteome</keyword>
<evidence type="ECO:0000256" key="4">
    <source>
        <dbReference type="ARBA" id="ARBA00022692"/>
    </source>
</evidence>
<evidence type="ECO:0000256" key="6">
    <source>
        <dbReference type="ARBA" id="ARBA00022792"/>
    </source>
</evidence>
<evidence type="ECO:0000256" key="8">
    <source>
        <dbReference type="ARBA" id="ARBA00023128"/>
    </source>
</evidence>
<protein>
    <recommendedName>
        <fullName evidence="15">Mitochondrial carrier protein</fullName>
    </recommendedName>
</protein>
<evidence type="ECO:0000256" key="5">
    <source>
        <dbReference type="ARBA" id="ARBA00022737"/>
    </source>
</evidence>
<name>A0ABD3N7A2_9STRA</name>
<dbReference type="InterPro" id="IPR018108">
    <property type="entry name" value="MCP_transmembrane"/>
</dbReference>
<feature type="repeat" description="Solcar" evidence="10">
    <location>
        <begin position="195"/>
        <end position="281"/>
    </location>
</feature>
<dbReference type="Proteomes" id="UP001530400">
    <property type="component" value="Unassembled WGS sequence"/>
</dbReference>
<evidence type="ECO:0000313" key="14">
    <source>
        <dbReference type="Proteomes" id="UP001530400"/>
    </source>
</evidence>
<keyword evidence="3 11" id="KW-0813">Transport</keyword>
<evidence type="ECO:0000256" key="12">
    <source>
        <dbReference type="SAM" id="MobiDB-lite"/>
    </source>
</evidence>
<keyword evidence="6" id="KW-0999">Mitochondrion inner membrane</keyword>
<sequence length="414" mass="45160">MKPKEERTHHHESSDSQPQCSNLLTSSLLPRILSGSIGSIVTALAVTPLEVVKIRQQLSGPDALSHHAHEIHHKTIEPCPRGCTVVFNNGLMECVVSKSSIFEGSFSRSFNTAQQAFLPRYNGGTLHTLSSILHYEGVAGLYAGLRPTLLMSVPNTVLYFTVYDEISLMMRRNHTQLLPSTTNAENENRIEEAKSQPYIPLIAGSTARLLASLATAPLELIRTRQASVVNDGAVPGMMQEFKHLLQTKGLSSLYVGLAPTLWRDVPFSAIYWMCLERFKCALSNSNALGTWGGRHYQEQNMKLPARVEAMHAFISGAAAGSIAAALTTPFDVVKTRRQMVVQEAQTGLKCNRSSADGCGPANLGIVGHMKQIVQQEGVSGLWKGNTTRMVKVAPACAIMISVYEFGKRAFGEVI</sequence>
<evidence type="ECO:0000256" key="9">
    <source>
        <dbReference type="ARBA" id="ARBA00023136"/>
    </source>
</evidence>
<organism evidence="13 14">
    <name type="scientific">Cyclotella atomus</name>
    <dbReference type="NCBI Taxonomy" id="382360"/>
    <lineage>
        <taxon>Eukaryota</taxon>
        <taxon>Sar</taxon>
        <taxon>Stramenopiles</taxon>
        <taxon>Ochrophyta</taxon>
        <taxon>Bacillariophyta</taxon>
        <taxon>Coscinodiscophyceae</taxon>
        <taxon>Thalassiosirophycidae</taxon>
        <taxon>Stephanodiscales</taxon>
        <taxon>Stephanodiscaceae</taxon>
        <taxon>Cyclotella</taxon>
    </lineage>
</organism>
<feature type="repeat" description="Solcar" evidence="10">
    <location>
        <begin position="307"/>
        <end position="409"/>
    </location>
</feature>
<evidence type="ECO:0000313" key="13">
    <source>
        <dbReference type="EMBL" id="KAL3771910.1"/>
    </source>
</evidence>
<dbReference type="PANTHER" id="PTHR45760">
    <property type="entry name" value="FI19922P1-RELATED"/>
    <property type="match status" value="1"/>
</dbReference>
<dbReference type="AlphaFoldDB" id="A0ABD3N7A2"/>
<comment type="similarity">
    <text evidence="2 11">Belongs to the mitochondrial carrier (TC 2.A.29) family.</text>
</comment>
<evidence type="ECO:0000256" key="2">
    <source>
        <dbReference type="ARBA" id="ARBA00006375"/>
    </source>
</evidence>
<dbReference type="Pfam" id="PF00153">
    <property type="entry name" value="Mito_carr"/>
    <property type="match status" value="4"/>
</dbReference>
<comment type="subcellular location">
    <subcellularLocation>
        <location evidence="1">Mitochondrion inner membrane</location>
        <topology evidence="1">Multi-pass membrane protein</topology>
    </subcellularLocation>
</comment>
<accession>A0ABD3N7A2</accession>
<keyword evidence="4 10" id="KW-0812">Transmembrane</keyword>
<evidence type="ECO:0000256" key="1">
    <source>
        <dbReference type="ARBA" id="ARBA00004448"/>
    </source>
</evidence>
<evidence type="ECO:0000256" key="7">
    <source>
        <dbReference type="ARBA" id="ARBA00022989"/>
    </source>
</evidence>
<feature type="repeat" description="Solcar" evidence="10">
    <location>
        <begin position="26"/>
        <end position="169"/>
    </location>
</feature>
<evidence type="ECO:0008006" key="15">
    <source>
        <dbReference type="Google" id="ProtNLM"/>
    </source>
</evidence>
<keyword evidence="7" id="KW-1133">Transmembrane helix</keyword>
<feature type="compositionally biased region" description="Basic and acidic residues" evidence="12">
    <location>
        <begin position="1"/>
        <end position="14"/>
    </location>
</feature>